<comment type="caution">
    <text evidence="11">The sequence shown here is derived from an EMBL/GenBank/DDBJ whole genome shotgun (WGS) entry which is preliminary data.</text>
</comment>
<dbReference type="PATRIC" id="fig|66430.4.peg.6056"/>
<protein>
    <recommendedName>
        <fullName evidence="4 10">Serine acetyltransferase</fullName>
        <ecNumber evidence="3 10">2.3.1.30</ecNumber>
    </recommendedName>
</protein>
<evidence type="ECO:0000256" key="5">
    <source>
        <dbReference type="ARBA" id="ARBA00022605"/>
    </source>
</evidence>
<dbReference type="Proteomes" id="UP000035932">
    <property type="component" value="Unassembled WGS sequence"/>
</dbReference>
<dbReference type="PANTHER" id="PTHR42811">
    <property type="entry name" value="SERINE ACETYLTRANSFERASE"/>
    <property type="match status" value="1"/>
</dbReference>
<evidence type="ECO:0000313" key="12">
    <source>
        <dbReference type="Proteomes" id="UP000035932"/>
    </source>
</evidence>
<dbReference type="RefSeq" id="WP_048477440.1">
    <property type="nucleotide sequence ID" value="NZ_JBIRUD010000016.1"/>
</dbReference>
<dbReference type="OrthoDB" id="9801456at2"/>
<keyword evidence="12" id="KW-1185">Reference proteome</keyword>
<reference evidence="11 12" key="1">
    <citation type="submission" date="2015-06" db="EMBL/GenBank/DDBJ databases">
        <title>Recapitulation of the evolution of biosynthetic gene clusters reveals hidden chemical diversity on bacterial genomes.</title>
        <authorList>
            <person name="Cruz-Morales P."/>
            <person name="Martinez-Guerrero C."/>
            <person name="Morales-Escalante M.A."/>
            <person name="Yanez-Guerra L.A."/>
            <person name="Kopp J.F."/>
            <person name="Feldmann J."/>
            <person name="Ramos-Aboites H.E."/>
            <person name="Barona-Gomez F."/>
        </authorList>
    </citation>
    <scope>NUCLEOTIDE SEQUENCE [LARGE SCALE GENOMIC DNA]</scope>
    <source>
        <strain evidence="11 12">ATCC 31245</strain>
    </source>
</reference>
<dbReference type="EC" id="2.3.1.30" evidence="3 10"/>
<dbReference type="PIRSF" id="PIRSF000441">
    <property type="entry name" value="CysE"/>
    <property type="match status" value="1"/>
</dbReference>
<keyword evidence="7" id="KW-0198">Cysteine biosynthesis</keyword>
<sequence>MKGAERATPRPVPVLRQIREDLDTVVARDPSRPRLRDALLHSPWHGLALHRLAHRLHLRDHRFAAGLLTLAGRLLSGMELHPGARIGRRAFIDHGFGVVIGETARVGDDVTLYHGVTLGSRGWSRAPEPGVRRHPVIGDDVLIGVGASVLGPVTIASGNRIRAHSLILRDLPAPGRAVRIDPVREAAHHSRSTA</sequence>
<keyword evidence="8 10" id="KW-0012">Acyltransferase</keyword>
<evidence type="ECO:0000256" key="2">
    <source>
        <dbReference type="ARBA" id="ARBA00007274"/>
    </source>
</evidence>
<keyword evidence="6 10" id="KW-0808">Transferase</keyword>
<evidence type="ECO:0000256" key="10">
    <source>
        <dbReference type="PIRNR" id="PIRNR000441"/>
    </source>
</evidence>
<dbReference type="AlphaFoldDB" id="A0A0J7AHV3"/>
<dbReference type="Gene3D" id="1.10.3130.10">
    <property type="entry name" value="serine acetyltransferase, domain 1"/>
    <property type="match status" value="1"/>
</dbReference>
<dbReference type="SUPFAM" id="SSF51161">
    <property type="entry name" value="Trimeric LpxA-like enzymes"/>
    <property type="match status" value="1"/>
</dbReference>
<dbReference type="InterPro" id="IPR045304">
    <property type="entry name" value="LbH_SAT"/>
</dbReference>
<evidence type="ECO:0000256" key="3">
    <source>
        <dbReference type="ARBA" id="ARBA00013266"/>
    </source>
</evidence>
<name>A0A0J7AHV3_9ACTN</name>
<dbReference type="InterPro" id="IPR005881">
    <property type="entry name" value="Ser_O-AcTrfase"/>
</dbReference>
<evidence type="ECO:0000256" key="8">
    <source>
        <dbReference type="ARBA" id="ARBA00023315"/>
    </source>
</evidence>
<comment type="pathway">
    <text evidence="1">Amino-acid biosynthesis; L-cysteine biosynthesis; L-cysteine from L-serine: step 1/2.</text>
</comment>
<dbReference type="GO" id="GO:0006535">
    <property type="term" value="P:cysteine biosynthetic process from serine"/>
    <property type="evidence" value="ECO:0007669"/>
    <property type="project" value="InterPro"/>
</dbReference>
<dbReference type="InterPro" id="IPR011004">
    <property type="entry name" value="Trimer_LpxA-like_sf"/>
</dbReference>
<dbReference type="STRING" id="66430.ACS04_16830"/>
<evidence type="ECO:0000256" key="7">
    <source>
        <dbReference type="ARBA" id="ARBA00023192"/>
    </source>
</evidence>
<dbReference type="Gene3D" id="2.160.10.10">
    <property type="entry name" value="Hexapeptide repeat proteins"/>
    <property type="match status" value="1"/>
</dbReference>
<evidence type="ECO:0000313" key="11">
    <source>
        <dbReference type="EMBL" id="KMO96696.1"/>
    </source>
</evidence>
<dbReference type="InterPro" id="IPR001451">
    <property type="entry name" value="Hexapep"/>
</dbReference>
<evidence type="ECO:0000256" key="6">
    <source>
        <dbReference type="ARBA" id="ARBA00022679"/>
    </source>
</evidence>
<evidence type="ECO:0000256" key="4">
    <source>
        <dbReference type="ARBA" id="ARBA00018522"/>
    </source>
</evidence>
<comment type="similarity">
    <text evidence="2 10">Belongs to the transferase hexapeptide repeat family.</text>
</comment>
<comment type="catalytic activity">
    <reaction evidence="9 10">
        <text>L-serine + acetyl-CoA = O-acetyl-L-serine + CoA</text>
        <dbReference type="Rhea" id="RHEA:24560"/>
        <dbReference type="ChEBI" id="CHEBI:33384"/>
        <dbReference type="ChEBI" id="CHEBI:57287"/>
        <dbReference type="ChEBI" id="CHEBI:57288"/>
        <dbReference type="ChEBI" id="CHEBI:58340"/>
        <dbReference type="EC" id="2.3.1.30"/>
    </reaction>
</comment>
<dbReference type="GO" id="GO:0009001">
    <property type="term" value="F:serine O-acetyltransferase activity"/>
    <property type="evidence" value="ECO:0007669"/>
    <property type="project" value="UniProtKB-EC"/>
</dbReference>
<dbReference type="Pfam" id="PF00132">
    <property type="entry name" value="Hexapep"/>
    <property type="match status" value="1"/>
</dbReference>
<evidence type="ECO:0000256" key="9">
    <source>
        <dbReference type="ARBA" id="ARBA00049486"/>
    </source>
</evidence>
<dbReference type="InterPro" id="IPR042122">
    <property type="entry name" value="Ser_AcTrfase_N_sf"/>
</dbReference>
<keyword evidence="5" id="KW-0028">Amino-acid biosynthesis</keyword>
<dbReference type="GO" id="GO:0005737">
    <property type="term" value="C:cytoplasm"/>
    <property type="evidence" value="ECO:0007669"/>
    <property type="project" value="InterPro"/>
</dbReference>
<evidence type="ECO:0000256" key="1">
    <source>
        <dbReference type="ARBA" id="ARBA00004876"/>
    </source>
</evidence>
<gene>
    <name evidence="11" type="ORF">ACS04_16830</name>
</gene>
<accession>A0A0J7AHV3</accession>
<dbReference type="CDD" id="cd03354">
    <property type="entry name" value="LbH_SAT"/>
    <property type="match status" value="1"/>
</dbReference>
<organism evidence="11 12">
    <name type="scientific">Streptomyces roseus</name>
    <dbReference type="NCBI Taxonomy" id="66430"/>
    <lineage>
        <taxon>Bacteria</taxon>
        <taxon>Bacillati</taxon>
        <taxon>Actinomycetota</taxon>
        <taxon>Actinomycetes</taxon>
        <taxon>Kitasatosporales</taxon>
        <taxon>Streptomycetaceae</taxon>
        <taxon>Streptomyces</taxon>
    </lineage>
</organism>
<dbReference type="EMBL" id="LFML01000063">
    <property type="protein sequence ID" value="KMO96696.1"/>
    <property type="molecule type" value="Genomic_DNA"/>
</dbReference>
<proteinExistence type="inferred from homology"/>